<comment type="caution">
    <text evidence="2">The sequence shown here is derived from an EMBL/GenBank/DDBJ whole genome shotgun (WGS) entry which is preliminary data.</text>
</comment>
<dbReference type="PATRIC" id="fig|1408254.3.peg.1213"/>
<dbReference type="EMBL" id="AYJU01000003">
    <property type="protein sequence ID" value="EST55647.1"/>
    <property type="molecule type" value="Genomic_DNA"/>
</dbReference>
<name>V6MBJ3_9BACL</name>
<keyword evidence="4" id="KW-1185">Reference proteome</keyword>
<accession>V6MBJ3</accession>
<dbReference type="eggNOG" id="ENOG502ZRN8">
    <property type="taxonomic scope" value="Bacteria"/>
</dbReference>
<evidence type="ECO:0000313" key="3">
    <source>
        <dbReference type="EMBL" id="EST55647.1"/>
    </source>
</evidence>
<proteinExistence type="predicted"/>
<dbReference type="RefSeq" id="WP_007778580.1">
    <property type="nucleotide sequence ID" value="NZ_KI629783.1"/>
</dbReference>
<organism evidence="2 4">
    <name type="scientific">Brevibacillus panacihumi W25</name>
    <dbReference type="NCBI Taxonomy" id="1408254"/>
    <lineage>
        <taxon>Bacteria</taxon>
        <taxon>Bacillati</taxon>
        <taxon>Bacillota</taxon>
        <taxon>Bacilli</taxon>
        <taxon>Bacillales</taxon>
        <taxon>Paenibacillaceae</taxon>
        <taxon>Brevibacillus</taxon>
    </lineage>
</organism>
<dbReference type="EMBL" id="AYJU01000009">
    <property type="protein sequence ID" value="EST55250.1"/>
    <property type="molecule type" value="Genomic_DNA"/>
</dbReference>
<reference evidence="2 4" key="1">
    <citation type="journal article" date="2014" name="Genome Announc.">
        <title>Draft Genome Sequence of Brevibacillus panacihumi Strain W25, a Halotolerant Hydrocarbon-Degrading Bacterium.</title>
        <authorList>
            <person name="Wang X."/>
            <person name="Jin D."/>
            <person name="Zhou L."/>
            <person name="Wu L."/>
            <person name="An W."/>
            <person name="Chen Y."/>
            <person name="Zhao L."/>
        </authorList>
    </citation>
    <scope>NUCLEOTIDE SEQUENCE [LARGE SCALE GENOMIC DNA]</scope>
    <source>
        <strain evidence="2 4">W25</strain>
    </source>
</reference>
<dbReference type="HOGENOM" id="CLU_120376_0_0_9"/>
<evidence type="ECO:0000313" key="4">
    <source>
        <dbReference type="Proteomes" id="UP000017973"/>
    </source>
</evidence>
<feature type="region of interest" description="Disordered" evidence="1">
    <location>
        <begin position="24"/>
        <end position="55"/>
    </location>
</feature>
<evidence type="ECO:0000256" key="1">
    <source>
        <dbReference type="SAM" id="MobiDB-lite"/>
    </source>
</evidence>
<dbReference type="AlphaFoldDB" id="V6MBJ3"/>
<sequence length="181" mass="20464">MENMINTELDMDIEDIETIEDVEDVEEVAEVEEVADSDDDFDQDESDDDHEDVDLSDITPSVCHQQGRSVGKAGVMSIVHSKNGMRVALSQELMERLHHPKTVQIGYGEDRIAVSAYLGDQFTSYSMRESGTKSIIYRSELVKQITDRYDLDFSNRTSITFSDVTYKGQGKNTVAFIHVKE</sequence>
<evidence type="ECO:0000313" key="2">
    <source>
        <dbReference type="EMBL" id="EST55250.1"/>
    </source>
</evidence>
<dbReference type="Proteomes" id="UP000017973">
    <property type="component" value="Unassembled WGS sequence"/>
</dbReference>
<dbReference type="OrthoDB" id="2595775at2"/>
<dbReference type="STRING" id="1408254.T458_06045"/>
<protein>
    <submittedName>
        <fullName evidence="2">Uncharacterized protein</fullName>
    </submittedName>
</protein>
<gene>
    <name evidence="3" type="ORF">T458_06045</name>
    <name evidence="2" type="ORF">T458_08050</name>
</gene>